<dbReference type="Proteomes" id="UP000000844">
    <property type="component" value="Chromosome"/>
</dbReference>
<dbReference type="AlphaFoldDB" id="D3QAV6"/>
<dbReference type="eggNOG" id="COG1694">
    <property type="taxonomic scope" value="Bacteria"/>
</dbReference>
<accession>D3QAV6</accession>
<dbReference type="HOGENOM" id="CLU_144839_0_0_11"/>
<dbReference type="SUPFAM" id="SSF101386">
    <property type="entry name" value="all-alpha NTP pyrophosphatases"/>
    <property type="match status" value="1"/>
</dbReference>
<feature type="compositionally biased region" description="Basic and acidic residues" evidence="1">
    <location>
        <begin position="103"/>
        <end position="122"/>
    </location>
</feature>
<protein>
    <recommendedName>
        <fullName evidence="4">NTP pyrophosphohydrolase MazG putative catalytic core domain-containing protein</fullName>
    </recommendedName>
</protein>
<evidence type="ECO:0000256" key="1">
    <source>
        <dbReference type="SAM" id="MobiDB-lite"/>
    </source>
</evidence>
<dbReference type="KEGG" id="sna:Snas_5117"/>
<sequence>MAETTWEAVAASTSWLDNSNGTGDHELTCRILKVTEEAGEAAAAWIGALGRNPRKGVTHTREQTAAELADVVISSLVAISSLGFDPQDTVDECARKVLGRLPSGEDDRRDPSTGDGSRRTGS</sequence>
<proteinExistence type="predicted"/>
<dbReference type="EMBL" id="CP001778">
    <property type="protein sequence ID" value="ADD44752.1"/>
    <property type="molecule type" value="Genomic_DNA"/>
</dbReference>
<reference evidence="2 3" key="1">
    <citation type="journal article" date="2009" name="Stand. Genomic Sci.">
        <title>Complete genome sequence of Stackebrandtia nassauensis type strain (LLR-40K-21).</title>
        <authorList>
            <person name="Munk C."/>
            <person name="Lapidus A."/>
            <person name="Copeland A."/>
            <person name="Jando M."/>
            <person name="Mayilraj S."/>
            <person name="Glavina Del Rio T."/>
            <person name="Nolan M."/>
            <person name="Chen F."/>
            <person name="Lucas S."/>
            <person name="Tice H."/>
            <person name="Cheng J.F."/>
            <person name="Han C."/>
            <person name="Detter J.C."/>
            <person name="Bruce D."/>
            <person name="Goodwin L."/>
            <person name="Chain P."/>
            <person name="Pitluck S."/>
            <person name="Goker M."/>
            <person name="Ovchinikova G."/>
            <person name="Pati A."/>
            <person name="Ivanova N."/>
            <person name="Mavromatis K."/>
            <person name="Chen A."/>
            <person name="Palaniappan K."/>
            <person name="Land M."/>
            <person name="Hauser L."/>
            <person name="Chang Y.J."/>
            <person name="Jeffries C.D."/>
            <person name="Bristow J."/>
            <person name="Eisen J.A."/>
            <person name="Markowitz V."/>
            <person name="Hugenholtz P."/>
            <person name="Kyrpides N.C."/>
            <person name="Klenk H.P."/>
        </authorList>
    </citation>
    <scope>NUCLEOTIDE SEQUENCE [LARGE SCALE GENOMIC DNA]</scope>
    <source>
        <strain evidence="3">DSM 44728 / CIP 108903 / NRRL B-16338 / NBRC 102104 / LLR-40K-21</strain>
    </source>
</reference>
<dbReference type="OrthoDB" id="3785106at2"/>
<organism evidence="2 3">
    <name type="scientific">Stackebrandtia nassauensis (strain DSM 44728 / CIP 108903 / NRRL B-16338 / NBRC 102104 / LLR-40K-21)</name>
    <dbReference type="NCBI Taxonomy" id="446470"/>
    <lineage>
        <taxon>Bacteria</taxon>
        <taxon>Bacillati</taxon>
        <taxon>Actinomycetota</taxon>
        <taxon>Actinomycetes</taxon>
        <taxon>Glycomycetales</taxon>
        <taxon>Glycomycetaceae</taxon>
        <taxon>Stackebrandtia</taxon>
    </lineage>
</organism>
<evidence type="ECO:0000313" key="3">
    <source>
        <dbReference type="Proteomes" id="UP000000844"/>
    </source>
</evidence>
<evidence type="ECO:0008006" key="4">
    <source>
        <dbReference type="Google" id="ProtNLM"/>
    </source>
</evidence>
<name>D3QAV6_STANL</name>
<dbReference type="STRING" id="446470.Snas_5117"/>
<dbReference type="RefSeq" id="WP_013020323.1">
    <property type="nucleotide sequence ID" value="NC_013947.1"/>
</dbReference>
<gene>
    <name evidence="2" type="ordered locus">Snas_5117</name>
</gene>
<feature type="region of interest" description="Disordered" evidence="1">
    <location>
        <begin position="98"/>
        <end position="122"/>
    </location>
</feature>
<dbReference type="Gene3D" id="1.10.287.1080">
    <property type="entry name" value="MazG-like"/>
    <property type="match status" value="1"/>
</dbReference>
<evidence type="ECO:0000313" key="2">
    <source>
        <dbReference type="EMBL" id="ADD44752.1"/>
    </source>
</evidence>
<keyword evidence="3" id="KW-1185">Reference proteome</keyword>